<organism evidence="2 3">
    <name type="scientific">Vigna radiata var. radiata</name>
    <name type="common">Mung bean</name>
    <name type="synonym">Phaseolus aureus</name>
    <dbReference type="NCBI Taxonomy" id="3916"/>
    <lineage>
        <taxon>Eukaryota</taxon>
        <taxon>Viridiplantae</taxon>
        <taxon>Streptophyta</taxon>
        <taxon>Embryophyta</taxon>
        <taxon>Tracheophyta</taxon>
        <taxon>Spermatophyta</taxon>
        <taxon>Magnoliopsida</taxon>
        <taxon>eudicotyledons</taxon>
        <taxon>Gunneridae</taxon>
        <taxon>Pentapetalae</taxon>
        <taxon>rosids</taxon>
        <taxon>fabids</taxon>
        <taxon>Fabales</taxon>
        <taxon>Fabaceae</taxon>
        <taxon>Papilionoideae</taxon>
        <taxon>50 kb inversion clade</taxon>
        <taxon>NPAAA clade</taxon>
        <taxon>indigoferoid/millettioid clade</taxon>
        <taxon>Phaseoleae</taxon>
        <taxon>Vigna</taxon>
    </lineage>
</organism>
<evidence type="ECO:0000313" key="3">
    <source>
        <dbReference type="RefSeq" id="XP_022631326.1"/>
    </source>
</evidence>
<protein>
    <submittedName>
        <fullName evidence="3">Uncharacterized protein LOC111240540</fullName>
    </submittedName>
</protein>
<feature type="signal peptide" evidence="1">
    <location>
        <begin position="1"/>
        <end position="25"/>
    </location>
</feature>
<reference evidence="2" key="1">
    <citation type="journal article" date="2014" name="Nat. Commun.">
        <title>Genome sequence of mungbean and insights into evolution within Vigna species.</title>
        <authorList>
            <person name="Kang Y.J."/>
            <person name="Kim S.K."/>
            <person name="Kim M.Y."/>
            <person name="Lestari P."/>
            <person name="Kim K.H."/>
            <person name="Ha B.K."/>
            <person name="Jun T.H."/>
            <person name="Hwang W.J."/>
            <person name="Lee T."/>
            <person name="Lee J."/>
            <person name="Shim S."/>
            <person name="Yoon M.Y."/>
            <person name="Jang Y.E."/>
            <person name="Han K.S."/>
            <person name="Taeprayoon P."/>
            <person name="Yoon N."/>
            <person name="Somta P."/>
            <person name="Tanya P."/>
            <person name="Kim K.S."/>
            <person name="Gwag J.G."/>
            <person name="Moon J.K."/>
            <person name="Lee Y.H."/>
            <person name="Park B.S."/>
            <person name="Bombarely A."/>
            <person name="Doyle J.J."/>
            <person name="Jackson S.A."/>
            <person name="Schafleitner R."/>
            <person name="Srinives P."/>
            <person name="Varshney R.K."/>
            <person name="Lee S.H."/>
        </authorList>
    </citation>
    <scope>NUCLEOTIDE SEQUENCE [LARGE SCALE GENOMIC DNA]</scope>
    <source>
        <strain evidence="2">cv. VC1973A</strain>
    </source>
</reference>
<dbReference type="AlphaFoldDB" id="A0A3Q0EJP7"/>
<keyword evidence="1" id="KW-0732">Signal</keyword>
<accession>A0A3Q0EJP7</accession>
<gene>
    <name evidence="3" type="primary">LOC111240540</name>
</gene>
<sequence length="102" mass="11065">MMKSNRAAIVVMIMLGFIQILSVEAVNTCPVQCGLLCFVSDGPSFVECYDKCIAKCKKVPASAYNCITKCGVNKTVTVTIDDRGHVADVVDSCLQNCPRLEE</sequence>
<name>A0A3Q0EJP7_VIGRR</name>
<keyword evidence="2" id="KW-1185">Reference proteome</keyword>
<dbReference type="GeneID" id="111240540"/>
<dbReference type="OrthoDB" id="10355216at2759"/>
<dbReference type="RefSeq" id="XP_022631326.1">
    <property type="nucleotide sequence ID" value="XM_022775605.1"/>
</dbReference>
<evidence type="ECO:0000313" key="2">
    <source>
        <dbReference type="Proteomes" id="UP000087766"/>
    </source>
</evidence>
<reference evidence="3" key="2">
    <citation type="submission" date="2025-08" db="UniProtKB">
        <authorList>
            <consortium name="RefSeq"/>
        </authorList>
    </citation>
    <scope>IDENTIFICATION</scope>
    <source>
        <tissue evidence="3">Leaf</tissue>
    </source>
</reference>
<dbReference type="Proteomes" id="UP000087766">
    <property type="component" value="Chromosome 2"/>
</dbReference>
<proteinExistence type="predicted"/>
<dbReference type="KEGG" id="vra:111240540"/>
<feature type="chain" id="PRO_5017962615" evidence="1">
    <location>
        <begin position="26"/>
        <end position="102"/>
    </location>
</feature>
<evidence type="ECO:0000256" key="1">
    <source>
        <dbReference type="SAM" id="SignalP"/>
    </source>
</evidence>